<evidence type="ECO:0000313" key="5">
    <source>
        <dbReference type="Proteomes" id="UP001595456"/>
    </source>
</evidence>
<dbReference type="GO" id="GO:0016746">
    <property type="term" value="F:acyltransferase activity"/>
    <property type="evidence" value="ECO:0007669"/>
    <property type="project" value="UniProtKB-KW"/>
</dbReference>
<dbReference type="InterPro" id="IPR000182">
    <property type="entry name" value="GNAT_dom"/>
</dbReference>
<protein>
    <submittedName>
        <fullName evidence="4">GNAT family N-acetyltransferase</fullName>
        <ecNumber evidence="4">2.3.1.-</ecNumber>
    </submittedName>
</protein>
<dbReference type="EMBL" id="JBHRST010000003">
    <property type="protein sequence ID" value="MFC3096715.1"/>
    <property type="molecule type" value="Genomic_DNA"/>
</dbReference>
<proteinExistence type="predicted"/>
<organism evidence="4 5">
    <name type="scientific">Alteraurantiacibacter palmitatis</name>
    <dbReference type="NCBI Taxonomy" id="2054628"/>
    <lineage>
        <taxon>Bacteria</taxon>
        <taxon>Pseudomonadati</taxon>
        <taxon>Pseudomonadota</taxon>
        <taxon>Alphaproteobacteria</taxon>
        <taxon>Sphingomonadales</taxon>
        <taxon>Erythrobacteraceae</taxon>
        <taxon>Alteraurantiacibacter</taxon>
    </lineage>
</organism>
<reference evidence="5" key="1">
    <citation type="journal article" date="2019" name="Int. J. Syst. Evol. Microbiol.">
        <title>The Global Catalogue of Microorganisms (GCM) 10K type strain sequencing project: providing services to taxonomists for standard genome sequencing and annotation.</title>
        <authorList>
            <consortium name="The Broad Institute Genomics Platform"/>
            <consortium name="The Broad Institute Genome Sequencing Center for Infectious Disease"/>
            <person name="Wu L."/>
            <person name="Ma J."/>
        </authorList>
    </citation>
    <scope>NUCLEOTIDE SEQUENCE [LARGE SCALE GENOMIC DNA]</scope>
    <source>
        <strain evidence="5">KCTC 52607</strain>
    </source>
</reference>
<dbReference type="Proteomes" id="UP001595456">
    <property type="component" value="Unassembled WGS sequence"/>
</dbReference>
<dbReference type="InterPro" id="IPR050832">
    <property type="entry name" value="Bact_Acetyltransf"/>
</dbReference>
<dbReference type="InterPro" id="IPR016181">
    <property type="entry name" value="Acyl_CoA_acyltransferase"/>
</dbReference>
<evidence type="ECO:0000313" key="4">
    <source>
        <dbReference type="EMBL" id="MFC3096715.1"/>
    </source>
</evidence>
<sequence length="153" mass="16422">MDALDAIMAVMEAAFDPAFGEAWNRRQVGDALVQPNTHLLLADATGQDPRAAEEAVGFTLSRQIGPEEELLLIAVMPAARGNGVGGALLARFIAAAQSRGANRLFLEMRDGNPAQALYLRHGFVAVGRRPNYYRAGTSGPLDAITYLRDSLLK</sequence>
<name>A0ABV7E3Y1_9SPHN</name>
<dbReference type="PANTHER" id="PTHR43877">
    <property type="entry name" value="AMINOALKYLPHOSPHONATE N-ACETYLTRANSFERASE-RELATED-RELATED"/>
    <property type="match status" value="1"/>
</dbReference>
<evidence type="ECO:0000259" key="3">
    <source>
        <dbReference type="PROSITE" id="PS51186"/>
    </source>
</evidence>
<feature type="domain" description="N-acetyltransferase" evidence="3">
    <location>
        <begin position="1"/>
        <end position="148"/>
    </location>
</feature>
<dbReference type="SUPFAM" id="SSF55729">
    <property type="entry name" value="Acyl-CoA N-acyltransferases (Nat)"/>
    <property type="match status" value="1"/>
</dbReference>
<keyword evidence="1 4" id="KW-0808">Transferase</keyword>
<comment type="caution">
    <text evidence="4">The sequence shown here is derived from an EMBL/GenBank/DDBJ whole genome shotgun (WGS) entry which is preliminary data.</text>
</comment>
<evidence type="ECO:0000256" key="1">
    <source>
        <dbReference type="ARBA" id="ARBA00022679"/>
    </source>
</evidence>
<gene>
    <name evidence="4" type="ORF">ACFODU_02720</name>
</gene>
<evidence type="ECO:0000256" key="2">
    <source>
        <dbReference type="ARBA" id="ARBA00023315"/>
    </source>
</evidence>
<dbReference type="Pfam" id="PF00583">
    <property type="entry name" value="Acetyltransf_1"/>
    <property type="match status" value="1"/>
</dbReference>
<keyword evidence="5" id="KW-1185">Reference proteome</keyword>
<dbReference type="EC" id="2.3.1.-" evidence="4"/>
<keyword evidence="2 4" id="KW-0012">Acyltransferase</keyword>
<dbReference type="Gene3D" id="3.40.630.30">
    <property type="match status" value="1"/>
</dbReference>
<dbReference type="CDD" id="cd04301">
    <property type="entry name" value="NAT_SF"/>
    <property type="match status" value="1"/>
</dbReference>
<accession>A0ABV7E3Y1</accession>
<dbReference type="PROSITE" id="PS51186">
    <property type="entry name" value="GNAT"/>
    <property type="match status" value="1"/>
</dbReference>
<dbReference type="RefSeq" id="WP_336927396.1">
    <property type="nucleotide sequence ID" value="NZ_JBANRO010000013.1"/>
</dbReference>